<dbReference type="Gene3D" id="3.20.20.70">
    <property type="entry name" value="Aldolase class I"/>
    <property type="match status" value="1"/>
</dbReference>
<dbReference type="PANTHER" id="PTHR10578:SF104">
    <property type="entry name" value="CYTOCHROME B2, MITOCHONDRIAL-RELATED"/>
    <property type="match status" value="1"/>
</dbReference>
<proteinExistence type="predicted"/>
<sequence length="447" mass="48648">MYTLEEVAQHKFRHSCWVVIKNHAYDVTQFLDEHLGGAGAILQHAGKDATAVYEALHPPGIIEQLPQVHNEVQHRSPNAEWTPNLDTLQNLEDFEHVAKLVLSPRSWAYYSSGAEDLRSFKNNRNDWAKITLRPRVLRNVARVSLRSRIMGHESSLPVFISPTALARLGHPDGELCLARGAARHNVVYAVSTYSSTSHEQVAACCEAESALHPNLRFGGGAVAFQLYLPLNKVQGGRERIAKAKALGYQELVVTVDTAVIGKREADEGLKAELGASTLNSIGAKVQCPGEPGNDTPDDFQWIKAAWGSGPIIIKGIQTVEDALRASEAGVQGIYLSNHGGRQLDHAPSSTQTLLEINYFCPDILKKVEVYLDGGVRRGTDVIKAVCLGATGSGYGTDGVVKALQPLSDEIETALRLMGVVDISELDPTFLNTTALDRDLVSTQYDSL</sequence>
<reference evidence="5 6" key="1">
    <citation type="submission" date="2024-07" db="EMBL/GenBank/DDBJ databases">
        <title>Section-level genome sequencing and comparative genomics of Aspergillus sections Usti and Cavernicolus.</title>
        <authorList>
            <consortium name="Lawrence Berkeley National Laboratory"/>
            <person name="Nybo J.L."/>
            <person name="Vesth T.C."/>
            <person name="Theobald S."/>
            <person name="Frisvad J.C."/>
            <person name="Larsen T.O."/>
            <person name="Kjaerboelling I."/>
            <person name="Rothschild-Mancinelli K."/>
            <person name="Lyhne E.K."/>
            <person name="Kogle M.E."/>
            <person name="Barry K."/>
            <person name="Clum A."/>
            <person name="Na H."/>
            <person name="Ledsgaard L."/>
            <person name="Lin J."/>
            <person name="Lipzen A."/>
            <person name="Kuo A."/>
            <person name="Riley R."/>
            <person name="Mondo S."/>
            <person name="LaButti K."/>
            <person name="Haridas S."/>
            <person name="Pangalinan J."/>
            <person name="Salamov A.A."/>
            <person name="Simmons B.A."/>
            <person name="Magnuson J.K."/>
            <person name="Chen J."/>
            <person name="Drula E."/>
            <person name="Henrissat B."/>
            <person name="Wiebenga A."/>
            <person name="Lubbers R.J."/>
            <person name="Gomes A.C."/>
            <person name="Makela M.R."/>
            <person name="Stajich J."/>
            <person name="Grigoriev I.V."/>
            <person name="Mortensen U.H."/>
            <person name="De vries R.P."/>
            <person name="Baker S.E."/>
            <person name="Andersen M.R."/>
        </authorList>
    </citation>
    <scope>NUCLEOTIDE SEQUENCE [LARGE SCALE GENOMIC DNA]</scope>
    <source>
        <strain evidence="5 6">CBS 600.67</strain>
    </source>
</reference>
<comment type="cofactor">
    <cofactor evidence="1">
        <name>FMN</name>
        <dbReference type="ChEBI" id="CHEBI:58210"/>
    </cofactor>
</comment>
<evidence type="ECO:0000256" key="1">
    <source>
        <dbReference type="ARBA" id="ARBA00001917"/>
    </source>
</evidence>
<comment type="caution">
    <text evidence="5">The sequence shown here is derived from an EMBL/GenBank/DDBJ whole genome shotgun (WGS) entry which is preliminary data.</text>
</comment>
<dbReference type="InterPro" id="IPR000262">
    <property type="entry name" value="FMN-dep_DH"/>
</dbReference>
<evidence type="ECO:0000313" key="6">
    <source>
        <dbReference type="Proteomes" id="UP001610335"/>
    </source>
</evidence>
<dbReference type="PROSITE" id="PS50255">
    <property type="entry name" value="CYTOCHROME_B5_2"/>
    <property type="match status" value="1"/>
</dbReference>
<dbReference type="Gene3D" id="3.10.120.10">
    <property type="entry name" value="Cytochrome b5-like heme/steroid binding domain"/>
    <property type="match status" value="1"/>
</dbReference>
<dbReference type="PROSITE" id="PS00557">
    <property type="entry name" value="FMN_HYDROXY_ACID_DH_1"/>
    <property type="match status" value="1"/>
</dbReference>
<dbReference type="SUPFAM" id="SSF55856">
    <property type="entry name" value="Cytochrome b5-like heme/steroid binding domain"/>
    <property type="match status" value="1"/>
</dbReference>
<dbReference type="Proteomes" id="UP001610335">
    <property type="component" value="Unassembled WGS sequence"/>
</dbReference>
<dbReference type="SUPFAM" id="SSF51395">
    <property type="entry name" value="FMN-linked oxidoreductases"/>
    <property type="match status" value="1"/>
</dbReference>
<dbReference type="InterPro" id="IPR001199">
    <property type="entry name" value="Cyt_B5-like_heme/steroid-bd"/>
</dbReference>
<gene>
    <name evidence="5" type="ORF">BDW59DRAFT_177806</name>
</gene>
<protein>
    <submittedName>
        <fullName evidence="5">FMN-dependent dehydrogenase-domain-containing protein</fullName>
    </submittedName>
</protein>
<evidence type="ECO:0000259" key="3">
    <source>
        <dbReference type="PROSITE" id="PS50255"/>
    </source>
</evidence>
<dbReference type="InterPro" id="IPR013785">
    <property type="entry name" value="Aldolase_TIM"/>
</dbReference>
<dbReference type="Pfam" id="PF01070">
    <property type="entry name" value="FMN_dh"/>
    <property type="match status" value="1"/>
</dbReference>
<feature type="domain" description="Cytochrome b5 heme-binding" evidence="3">
    <location>
        <begin position="1"/>
        <end position="69"/>
    </location>
</feature>
<dbReference type="InterPro" id="IPR037396">
    <property type="entry name" value="FMN_HAD"/>
</dbReference>
<keyword evidence="6" id="KW-1185">Reference proteome</keyword>
<dbReference type="PANTHER" id="PTHR10578">
    <property type="entry name" value="S -2-HYDROXY-ACID OXIDASE-RELATED"/>
    <property type="match status" value="1"/>
</dbReference>
<accession>A0ABR4HI92</accession>
<evidence type="ECO:0000313" key="5">
    <source>
        <dbReference type="EMBL" id="KAL2814874.1"/>
    </source>
</evidence>
<dbReference type="EMBL" id="JBFXLS010000119">
    <property type="protein sequence ID" value="KAL2814874.1"/>
    <property type="molecule type" value="Genomic_DNA"/>
</dbReference>
<dbReference type="PROSITE" id="PS51349">
    <property type="entry name" value="FMN_HYDROXY_ACID_DH_2"/>
    <property type="match status" value="1"/>
</dbReference>
<dbReference type="InterPro" id="IPR008259">
    <property type="entry name" value="FMN_hydac_DH_AS"/>
</dbReference>
<feature type="domain" description="FMN hydroxy acid dehydrogenase" evidence="4">
    <location>
        <begin position="83"/>
        <end position="435"/>
    </location>
</feature>
<evidence type="ECO:0000259" key="4">
    <source>
        <dbReference type="PROSITE" id="PS51349"/>
    </source>
</evidence>
<keyword evidence="2" id="KW-0560">Oxidoreductase</keyword>
<evidence type="ECO:0000256" key="2">
    <source>
        <dbReference type="ARBA" id="ARBA00023002"/>
    </source>
</evidence>
<dbReference type="InterPro" id="IPR036400">
    <property type="entry name" value="Cyt_B5-like_heme/steroid_sf"/>
</dbReference>
<dbReference type="Pfam" id="PF00173">
    <property type="entry name" value="Cyt-b5"/>
    <property type="match status" value="1"/>
</dbReference>
<organism evidence="5 6">
    <name type="scientific">Aspergillus cavernicola</name>
    <dbReference type="NCBI Taxonomy" id="176166"/>
    <lineage>
        <taxon>Eukaryota</taxon>
        <taxon>Fungi</taxon>
        <taxon>Dikarya</taxon>
        <taxon>Ascomycota</taxon>
        <taxon>Pezizomycotina</taxon>
        <taxon>Eurotiomycetes</taxon>
        <taxon>Eurotiomycetidae</taxon>
        <taxon>Eurotiales</taxon>
        <taxon>Aspergillaceae</taxon>
        <taxon>Aspergillus</taxon>
        <taxon>Aspergillus subgen. Nidulantes</taxon>
    </lineage>
</organism>
<dbReference type="SMART" id="SM01117">
    <property type="entry name" value="Cyt-b5"/>
    <property type="match status" value="1"/>
</dbReference>
<name>A0ABR4HI92_9EURO</name>